<gene>
    <name evidence="3" type="ORF">ABR60_04085</name>
</gene>
<dbReference type="InterPro" id="IPR050194">
    <property type="entry name" value="Glycosyltransferase_grp1"/>
</dbReference>
<protein>
    <submittedName>
        <fullName evidence="3">Glycosyltransferase</fullName>
    </submittedName>
</protein>
<dbReference type="Pfam" id="PF00534">
    <property type="entry name" value="Glycos_transf_1"/>
    <property type="match status" value="1"/>
</dbReference>
<dbReference type="EMBL" id="LIAS01000005">
    <property type="protein sequence ID" value="KRO31324.1"/>
    <property type="molecule type" value="Genomic_DNA"/>
</dbReference>
<feature type="domain" description="Glycosyl transferase family 1" evidence="2">
    <location>
        <begin position="189"/>
        <end position="360"/>
    </location>
</feature>
<accession>A0A0R2P0A6</accession>
<dbReference type="Gene3D" id="3.40.50.2000">
    <property type="entry name" value="Glycogen Phosphorylase B"/>
    <property type="match status" value="2"/>
</dbReference>
<evidence type="ECO:0000256" key="1">
    <source>
        <dbReference type="ARBA" id="ARBA00022679"/>
    </source>
</evidence>
<dbReference type="AlphaFoldDB" id="A0A0R2P0A6"/>
<dbReference type="GO" id="GO:0016758">
    <property type="term" value="F:hexosyltransferase activity"/>
    <property type="evidence" value="ECO:0007669"/>
    <property type="project" value="TreeGrafter"/>
</dbReference>
<dbReference type="Proteomes" id="UP000053941">
    <property type="component" value="Unassembled WGS sequence"/>
</dbReference>
<evidence type="ECO:0000313" key="3">
    <source>
        <dbReference type="EMBL" id="KRO31324.1"/>
    </source>
</evidence>
<reference evidence="3 4" key="1">
    <citation type="submission" date="2015-10" db="EMBL/GenBank/DDBJ databases">
        <title>Metagenome-Assembled Genomes uncover a global brackish microbiome.</title>
        <authorList>
            <person name="Hugerth L.W."/>
            <person name="Larsson J."/>
            <person name="Alneberg J."/>
            <person name="Lindh M.V."/>
            <person name="Legrand C."/>
            <person name="Pinhassi J."/>
            <person name="Andersson A.F."/>
        </authorList>
    </citation>
    <scope>NUCLEOTIDE SEQUENCE [LARGE SCALE GENOMIC DNA]</scope>
    <source>
        <strain evidence="3">BACL2 MAG-120802-bin41</strain>
    </source>
</reference>
<evidence type="ECO:0000313" key="4">
    <source>
        <dbReference type="Proteomes" id="UP000053941"/>
    </source>
</evidence>
<comment type="caution">
    <text evidence="3">The sequence shown here is derived from an EMBL/GenBank/DDBJ whole genome shotgun (WGS) entry which is preliminary data.</text>
</comment>
<dbReference type="PANTHER" id="PTHR45947">
    <property type="entry name" value="SULFOQUINOVOSYL TRANSFERASE SQD2"/>
    <property type="match status" value="1"/>
</dbReference>
<sequence length="383" mass="42069">MPSILLVTNDFGPRAGGIETFIIGLLERIPKGEVIVYASSQSDSESFDKKWLDNFGVRVIRDASKILLPTPRVVRAVRKVIKQSEVEKIWFGAAAPLAISARFLRVGSVKKIVALSHGHEVWWSKVFPFNLAMKEIARSVDVLTFLGDYTGSVIGKHFKERAKLVKIAPGIDINHFKPERDLSKINEVRSELKIGSEPLILSVGRLVHRKGQDKLITAMPKILARRPDAKLLFIGQGPRKAKLDSLIAKYGIKDSVIFLGSIAYADLPKYLNAADLFVMPSRSRLMGLEVEGLGIVYLEASACALPVIAGSSGGAPDALLDGRTGYVVDGLDIDQIANRVLSLIDNPKQAEEMGKAGRSWVESNWSWDIWSAAFNELLEISGK</sequence>
<proteinExistence type="predicted"/>
<dbReference type="CDD" id="cd03801">
    <property type="entry name" value="GT4_PimA-like"/>
    <property type="match status" value="1"/>
</dbReference>
<evidence type="ECO:0000259" key="2">
    <source>
        <dbReference type="Pfam" id="PF00534"/>
    </source>
</evidence>
<keyword evidence="1 3" id="KW-0808">Transferase</keyword>
<name>A0A0R2P0A6_9ACTN</name>
<dbReference type="PANTHER" id="PTHR45947:SF3">
    <property type="entry name" value="SULFOQUINOVOSYL TRANSFERASE SQD2"/>
    <property type="match status" value="1"/>
</dbReference>
<dbReference type="InterPro" id="IPR001296">
    <property type="entry name" value="Glyco_trans_1"/>
</dbReference>
<dbReference type="SUPFAM" id="SSF53756">
    <property type="entry name" value="UDP-Glycosyltransferase/glycogen phosphorylase"/>
    <property type="match status" value="1"/>
</dbReference>
<organism evidence="3 4">
    <name type="scientific">Actinobacteria bacterium BACL2 MAG-120802-bin41</name>
    <dbReference type="NCBI Taxonomy" id="1655568"/>
    <lineage>
        <taxon>Bacteria</taxon>
        <taxon>Bacillati</taxon>
        <taxon>Actinomycetota</taxon>
        <taxon>Actinomycetes</taxon>
        <taxon>Actinomycetes incertae sedis</taxon>
        <taxon>ac1 cluster</taxon>
    </lineage>
</organism>